<sequence length="99" mass="10601">SKPILSQVKFNGRTTHPTNPYIQPPLLTQCPSQASQHPASPSIQKKTCVLKLQCFQSVCVMNMNTVSLPAGLAGDHLQLDSDPTQVCPAADTVEDAFPA</sequence>
<feature type="region of interest" description="Disordered" evidence="1">
    <location>
        <begin position="1"/>
        <end position="21"/>
    </location>
</feature>
<reference evidence="2" key="1">
    <citation type="submission" date="2022-11" db="EMBL/GenBank/DDBJ databases">
        <title>Chromosome-level genome of Pogonophryne albipinna.</title>
        <authorList>
            <person name="Jo E."/>
        </authorList>
    </citation>
    <scope>NUCLEOTIDE SEQUENCE</scope>
    <source>
        <strain evidence="2">SGF0006</strain>
        <tissue evidence="2">Muscle</tissue>
    </source>
</reference>
<accession>A0AAD6BGB9</accession>
<protein>
    <submittedName>
        <fullName evidence="2">Uncharacterized protein</fullName>
    </submittedName>
</protein>
<dbReference type="EMBL" id="JAPTMU010000005">
    <property type="protein sequence ID" value="KAJ4942957.1"/>
    <property type="molecule type" value="Genomic_DNA"/>
</dbReference>
<dbReference type="Proteomes" id="UP001219934">
    <property type="component" value="Unassembled WGS sequence"/>
</dbReference>
<evidence type="ECO:0000256" key="1">
    <source>
        <dbReference type="SAM" id="MobiDB-lite"/>
    </source>
</evidence>
<evidence type="ECO:0000313" key="2">
    <source>
        <dbReference type="EMBL" id="KAJ4942957.1"/>
    </source>
</evidence>
<feature type="non-terminal residue" evidence="2">
    <location>
        <position position="99"/>
    </location>
</feature>
<name>A0AAD6BGB9_9TELE</name>
<gene>
    <name evidence="2" type="ORF">JOQ06_005469</name>
</gene>
<keyword evidence="3" id="KW-1185">Reference proteome</keyword>
<proteinExistence type="predicted"/>
<feature type="compositionally biased region" description="Polar residues" evidence="1">
    <location>
        <begin position="8"/>
        <end position="21"/>
    </location>
</feature>
<organism evidence="2 3">
    <name type="scientific">Pogonophryne albipinna</name>
    <dbReference type="NCBI Taxonomy" id="1090488"/>
    <lineage>
        <taxon>Eukaryota</taxon>
        <taxon>Metazoa</taxon>
        <taxon>Chordata</taxon>
        <taxon>Craniata</taxon>
        <taxon>Vertebrata</taxon>
        <taxon>Euteleostomi</taxon>
        <taxon>Actinopterygii</taxon>
        <taxon>Neopterygii</taxon>
        <taxon>Teleostei</taxon>
        <taxon>Neoteleostei</taxon>
        <taxon>Acanthomorphata</taxon>
        <taxon>Eupercaria</taxon>
        <taxon>Perciformes</taxon>
        <taxon>Notothenioidei</taxon>
        <taxon>Pogonophryne</taxon>
    </lineage>
</organism>
<dbReference type="AlphaFoldDB" id="A0AAD6BGB9"/>
<feature type="non-terminal residue" evidence="2">
    <location>
        <position position="1"/>
    </location>
</feature>
<comment type="caution">
    <text evidence="2">The sequence shown here is derived from an EMBL/GenBank/DDBJ whole genome shotgun (WGS) entry which is preliminary data.</text>
</comment>
<evidence type="ECO:0000313" key="3">
    <source>
        <dbReference type="Proteomes" id="UP001219934"/>
    </source>
</evidence>